<feature type="compositionally biased region" description="Basic and acidic residues" evidence="1">
    <location>
        <begin position="463"/>
        <end position="474"/>
    </location>
</feature>
<keyword evidence="2" id="KW-1133">Transmembrane helix</keyword>
<organism evidence="3 4">
    <name type="scientific">Madurella fahalii</name>
    <dbReference type="NCBI Taxonomy" id="1157608"/>
    <lineage>
        <taxon>Eukaryota</taxon>
        <taxon>Fungi</taxon>
        <taxon>Dikarya</taxon>
        <taxon>Ascomycota</taxon>
        <taxon>Pezizomycotina</taxon>
        <taxon>Sordariomycetes</taxon>
        <taxon>Sordariomycetidae</taxon>
        <taxon>Sordariales</taxon>
        <taxon>Sordariales incertae sedis</taxon>
        <taxon>Madurella</taxon>
    </lineage>
</organism>
<feature type="transmembrane region" description="Helical" evidence="2">
    <location>
        <begin position="215"/>
        <end position="234"/>
    </location>
</feature>
<keyword evidence="4" id="KW-1185">Reference proteome</keyword>
<dbReference type="EMBL" id="BAAFSV010000002">
    <property type="protein sequence ID" value="GAB1313313.1"/>
    <property type="molecule type" value="Genomic_DNA"/>
</dbReference>
<protein>
    <submittedName>
        <fullName evidence="3">Uncharacterized protein</fullName>
    </submittedName>
</protein>
<proteinExistence type="predicted"/>
<feature type="compositionally biased region" description="Polar residues" evidence="1">
    <location>
        <begin position="442"/>
        <end position="451"/>
    </location>
</feature>
<evidence type="ECO:0000313" key="4">
    <source>
        <dbReference type="Proteomes" id="UP001628179"/>
    </source>
</evidence>
<feature type="transmembrane region" description="Helical" evidence="2">
    <location>
        <begin position="143"/>
        <end position="162"/>
    </location>
</feature>
<dbReference type="GeneID" id="98174267"/>
<dbReference type="RefSeq" id="XP_070915045.1">
    <property type="nucleotide sequence ID" value="XM_071058944.1"/>
</dbReference>
<name>A0ABQ0G6D2_9PEZI</name>
<feature type="transmembrane region" description="Helical" evidence="2">
    <location>
        <begin position="255"/>
        <end position="273"/>
    </location>
</feature>
<comment type="caution">
    <text evidence="3">The sequence shown here is derived from an EMBL/GenBank/DDBJ whole genome shotgun (WGS) entry which is preliminary data.</text>
</comment>
<evidence type="ECO:0000256" key="1">
    <source>
        <dbReference type="SAM" id="MobiDB-lite"/>
    </source>
</evidence>
<reference evidence="3 4" key="1">
    <citation type="submission" date="2024-09" db="EMBL/GenBank/DDBJ databases">
        <title>Itraconazole resistance in Madurella fahalii resulting from another homologue of gene encoding cytochrome P450 14-alpha sterol demethylase (CYP51).</title>
        <authorList>
            <person name="Yoshioka I."/>
            <person name="Fahal A.H."/>
            <person name="Kaneko S."/>
            <person name="Yaguchi T."/>
        </authorList>
    </citation>
    <scope>NUCLEOTIDE SEQUENCE [LARGE SCALE GENOMIC DNA]</scope>
    <source>
        <strain evidence="3 4">IFM 68171</strain>
    </source>
</reference>
<feature type="transmembrane region" description="Helical" evidence="2">
    <location>
        <begin position="309"/>
        <end position="329"/>
    </location>
</feature>
<sequence length="559" mass="62669">MYWNTTESTRLRRNTTKSTRLRHFPNFVQKTWSTKIPNFIRTLRGTKITDALRGQWNVNIILRKHEESQLIKAARKTEKDPMRREMKARVIATVLAGFEELLGGEAAAEGFYGAVMSELWNEERHIYWVKAAGQLAGGRTDQFLRTLLAVAIYMFQVASTFIQRVGGDPPTPPGRVMLKTILTAIWSSSPVLAGFAGAFPILLYALPIGFSCRHIWLLLILLLSLASLLFSLSLHALQWGPSHHRRWQAILTKDFFIGTGSLLVIILSAMGAFNSCFCWGRAWCVSEPVVPLVTTGFYKMQNETVFPRIVAPVLVFQLVFCGLVIVANWRGVYVMRWSEAPRRWVWEEEQRAVAEKEVRRREEAGRVGAEMGAVEEVEKAKGTPLVSAREVIVEEAVEEGSRVVLSDGASSLEEEFVDAPTHITDEDDNRATNETAELAQGNLESTNTGQQPKPAPEVAITARDTKQPNERSPDMDYDNFAAQKYDRRYFMILWKHLTETTLPQPDSTPPSTSQNALAPSHAEPDPSPDQQSDHPAPLPGSAEHRTMSDSHPPYNAKTS</sequence>
<feature type="transmembrane region" description="Helical" evidence="2">
    <location>
        <begin position="183"/>
        <end position="203"/>
    </location>
</feature>
<evidence type="ECO:0000313" key="3">
    <source>
        <dbReference type="EMBL" id="GAB1313313.1"/>
    </source>
</evidence>
<feature type="region of interest" description="Disordered" evidence="1">
    <location>
        <begin position="440"/>
        <end position="478"/>
    </location>
</feature>
<dbReference type="Proteomes" id="UP001628179">
    <property type="component" value="Unassembled WGS sequence"/>
</dbReference>
<keyword evidence="2" id="KW-0472">Membrane</keyword>
<feature type="compositionally biased region" description="Low complexity" evidence="1">
    <location>
        <begin position="501"/>
        <end position="513"/>
    </location>
</feature>
<gene>
    <name evidence="3" type="ORF">MFIFM68171_03523</name>
</gene>
<accession>A0ABQ0G6D2</accession>
<keyword evidence="2" id="KW-0812">Transmembrane</keyword>
<evidence type="ECO:0000256" key="2">
    <source>
        <dbReference type="SAM" id="Phobius"/>
    </source>
</evidence>
<feature type="region of interest" description="Disordered" evidence="1">
    <location>
        <begin position="501"/>
        <end position="559"/>
    </location>
</feature>